<dbReference type="Proteomes" id="UP000245624">
    <property type="component" value="Unassembled WGS sequence"/>
</dbReference>
<dbReference type="EMBL" id="QGTD01000021">
    <property type="protein sequence ID" value="PWU66561.1"/>
    <property type="molecule type" value="Genomic_DNA"/>
</dbReference>
<evidence type="ECO:0000313" key="2">
    <source>
        <dbReference type="Proteomes" id="UP000245624"/>
    </source>
</evidence>
<reference evidence="1 2" key="1">
    <citation type="submission" date="2018-05" db="EMBL/GenBank/DDBJ databases">
        <title>Genomic analysis of Gracilibacillus dipsosauri DD1 reveals novel features of a salt-tolerant amylase.</title>
        <authorList>
            <person name="Deutch C.E."/>
            <person name="Yang S."/>
        </authorList>
    </citation>
    <scope>NUCLEOTIDE SEQUENCE [LARGE SCALE GENOMIC DNA]</scope>
    <source>
        <strain evidence="1 2">DD1</strain>
    </source>
</reference>
<sequence length="59" mass="6721">MIPITEVDQLEVGMILVDKDGKEGEIQAINPYSQTITVNGHIVLWDWDRVDPQLMVKEV</sequence>
<protein>
    <submittedName>
        <fullName evidence="1">Uncharacterized protein</fullName>
    </submittedName>
</protein>
<dbReference type="OrthoDB" id="2972914at2"/>
<dbReference type="RefSeq" id="WP_109985696.1">
    <property type="nucleotide sequence ID" value="NZ_QGTD01000021.1"/>
</dbReference>
<accession>A0A317KSK8</accession>
<name>A0A317KSK8_9BACI</name>
<keyword evidence="2" id="KW-1185">Reference proteome</keyword>
<proteinExistence type="predicted"/>
<dbReference type="AlphaFoldDB" id="A0A317KSK8"/>
<gene>
    <name evidence="1" type="ORF">DLJ74_19245</name>
</gene>
<evidence type="ECO:0000313" key="1">
    <source>
        <dbReference type="EMBL" id="PWU66561.1"/>
    </source>
</evidence>
<comment type="caution">
    <text evidence="1">The sequence shown here is derived from an EMBL/GenBank/DDBJ whole genome shotgun (WGS) entry which is preliminary data.</text>
</comment>
<organism evidence="1 2">
    <name type="scientific">Gracilibacillus dipsosauri</name>
    <dbReference type="NCBI Taxonomy" id="178340"/>
    <lineage>
        <taxon>Bacteria</taxon>
        <taxon>Bacillati</taxon>
        <taxon>Bacillota</taxon>
        <taxon>Bacilli</taxon>
        <taxon>Bacillales</taxon>
        <taxon>Bacillaceae</taxon>
        <taxon>Gracilibacillus</taxon>
    </lineage>
</organism>